<keyword evidence="13" id="KW-1185">Reference proteome</keyword>
<keyword evidence="4" id="KW-0808">Transferase</keyword>
<evidence type="ECO:0000313" key="12">
    <source>
        <dbReference type="EMBL" id="MFC5238776.1"/>
    </source>
</evidence>
<evidence type="ECO:0000256" key="8">
    <source>
        <dbReference type="ARBA" id="ARBA00023012"/>
    </source>
</evidence>
<evidence type="ECO:0000256" key="5">
    <source>
        <dbReference type="ARBA" id="ARBA00022741"/>
    </source>
</evidence>
<keyword evidence="10" id="KW-1133">Transmembrane helix</keyword>
<dbReference type="Proteomes" id="UP001596035">
    <property type="component" value="Unassembled WGS sequence"/>
</dbReference>
<keyword evidence="3" id="KW-0597">Phosphoprotein</keyword>
<dbReference type="EC" id="2.7.13.3" evidence="2"/>
<evidence type="ECO:0000256" key="1">
    <source>
        <dbReference type="ARBA" id="ARBA00000085"/>
    </source>
</evidence>
<sequence>MELRSPLPLFTRGLSRGRLIALDCLAAGAYTALLVIVRITEHQPAARGALLPVWAECLVVAATALPVAVRRLWPLPVLGVVLVMTTASIVLDTMRDPFVASACALYSVALEGRGGLRVFTASAGLVGLAGVFARPLASVPYWWMNGPGLILFGWATMGGAWVVGRAVAERRAYAAGLAKQSAQRAVAEERLHIAREVHDIVSHSMGLIVVKASIANHVARSRPQEAYDALRVIESISRSALSDVRVLLGVLRSGIPGEGPVAAETAPTLGVSALPELAERARSAGVEVDLRVTHADRLPEGVGLSVFRIVQEALTNVVKHAAPARCRVMVEAAADEVSIEVTDDGRPGASARPRPGGQGLVGMRERVEAYGGTFFSGTMPEGGFRVAARIPFERVLRVAEGGL</sequence>
<dbReference type="GO" id="GO:0016301">
    <property type="term" value="F:kinase activity"/>
    <property type="evidence" value="ECO:0007669"/>
    <property type="project" value="UniProtKB-KW"/>
</dbReference>
<accession>A0ABW0DK34</accession>
<dbReference type="Gene3D" id="3.30.565.10">
    <property type="entry name" value="Histidine kinase-like ATPase, C-terminal domain"/>
    <property type="match status" value="1"/>
</dbReference>
<feature type="domain" description="Histidine kinase/HSP90-like ATPase" evidence="11">
    <location>
        <begin position="301"/>
        <end position="394"/>
    </location>
</feature>
<dbReference type="InterPro" id="IPR003594">
    <property type="entry name" value="HATPase_dom"/>
</dbReference>
<evidence type="ECO:0000256" key="3">
    <source>
        <dbReference type="ARBA" id="ARBA00022553"/>
    </source>
</evidence>
<feature type="region of interest" description="Disordered" evidence="9">
    <location>
        <begin position="342"/>
        <end position="362"/>
    </location>
</feature>
<evidence type="ECO:0000256" key="4">
    <source>
        <dbReference type="ARBA" id="ARBA00022679"/>
    </source>
</evidence>
<keyword evidence="10" id="KW-0812">Transmembrane</keyword>
<feature type="transmembrane region" description="Helical" evidence="10">
    <location>
        <begin position="49"/>
        <end position="69"/>
    </location>
</feature>
<keyword evidence="10" id="KW-0472">Membrane</keyword>
<feature type="transmembrane region" description="Helical" evidence="10">
    <location>
        <begin position="142"/>
        <end position="163"/>
    </location>
</feature>
<dbReference type="Pfam" id="PF02518">
    <property type="entry name" value="HATPase_c"/>
    <property type="match status" value="1"/>
</dbReference>
<dbReference type="EMBL" id="JBHSKN010000002">
    <property type="protein sequence ID" value="MFC5238776.1"/>
    <property type="molecule type" value="Genomic_DNA"/>
</dbReference>
<dbReference type="InterPro" id="IPR050482">
    <property type="entry name" value="Sensor_HK_TwoCompSys"/>
</dbReference>
<dbReference type="InterPro" id="IPR011712">
    <property type="entry name" value="Sig_transdc_His_kin_sub3_dim/P"/>
</dbReference>
<evidence type="ECO:0000256" key="7">
    <source>
        <dbReference type="ARBA" id="ARBA00022840"/>
    </source>
</evidence>
<feature type="transmembrane region" description="Helical" evidence="10">
    <location>
        <begin position="20"/>
        <end position="37"/>
    </location>
</feature>
<dbReference type="Pfam" id="PF07730">
    <property type="entry name" value="HisKA_3"/>
    <property type="match status" value="1"/>
</dbReference>
<reference evidence="13" key="1">
    <citation type="journal article" date="2019" name="Int. J. Syst. Evol. Microbiol.">
        <title>The Global Catalogue of Microorganisms (GCM) 10K type strain sequencing project: providing services to taxonomists for standard genome sequencing and annotation.</title>
        <authorList>
            <consortium name="The Broad Institute Genomics Platform"/>
            <consortium name="The Broad Institute Genome Sequencing Center for Infectious Disease"/>
            <person name="Wu L."/>
            <person name="Ma J."/>
        </authorList>
    </citation>
    <scope>NUCLEOTIDE SEQUENCE [LARGE SCALE GENOMIC DNA]</scope>
    <source>
        <strain evidence="13">CGMCC 4.7131</strain>
    </source>
</reference>
<keyword evidence="5" id="KW-0547">Nucleotide-binding</keyword>
<gene>
    <name evidence="12" type="ORF">ACFPWV_02370</name>
</gene>
<dbReference type="SMART" id="SM00387">
    <property type="entry name" value="HATPase_c"/>
    <property type="match status" value="1"/>
</dbReference>
<dbReference type="InterPro" id="IPR036890">
    <property type="entry name" value="HATPase_C_sf"/>
</dbReference>
<dbReference type="PANTHER" id="PTHR24421">
    <property type="entry name" value="NITRATE/NITRITE SENSOR PROTEIN NARX-RELATED"/>
    <property type="match status" value="1"/>
</dbReference>
<keyword evidence="8" id="KW-0902">Two-component regulatory system</keyword>
<evidence type="ECO:0000256" key="10">
    <source>
        <dbReference type="SAM" id="Phobius"/>
    </source>
</evidence>
<feature type="transmembrane region" description="Helical" evidence="10">
    <location>
        <begin position="75"/>
        <end position="94"/>
    </location>
</feature>
<dbReference type="Gene3D" id="1.20.5.1930">
    <property type="match status" value="1"/>
</dbReference>
<dbReference type="PANTHER" id="PTHR24421:SF10">
    <property type="entry name" value="NITRATE_NITRITE SENSOR PROTEIN NARQ"/>
    <property type="match status" value="1"/>
</dbReference>
<evidence type="ECO:0000259" key="11">
    <source>
        <dbReference type="SMART" id="SM00387"/>
    </source>
</evidence>
<comment type="caution">
    <text evidence="12">The sequence shown here is derived from an EMBL/GenBank/DDBJ whole genome shotgun (WGS) entry which is preliminary data.</text>
</comment>
<keyword evidence="7" id="KW-0067">ATP-binding</keyword>
<feature type="transmembrane region" description="Helical" evidence="10">
    <location>
        <begin position="115"/>
        <end position="136"/>
    </location>
</feature>
<evidence type="ECO:0000256" key="6">
    <source>
        <dbReference type="ARBA" id="ARBA00022777"/>
    </source>
</evidence>
<keyword evidence="6 12" id="KW-0418">Kinase</keyword>
<proteinExistence type="predicted"/>
<dbReference type="RefSeq" id="WP_344569280.1">
    <property type="nucleotide sequence ID" value="NZ_BAAATG010000060.1"/>
</dbReference>
<dbReference type="CDD" id="cd16917">
    <property type="entry name" value="HATPase_UhpB-NarQ-NarX-like"/>
    <property type="match status" value="1"/>
</dbReference>
<evidence type="ECO:0000256" key="9">
    <source>
        <dbReference type="SAM" id="MobiDB-lite"/>
    </source>
</evidence>
<dbReference type="SUPFAM" id="SSF55874">
    <property type="entry name" value="ATPase domain of HSP90 chaperone/DNA topoisomerase II/histidine kinase"/>
    <property type="match status" value="1"/>
</dbReference>
<organism evidence="12 13">
    <name type="scientific">Streptomyces atrovirens</name>
    <dbReference type="NCBI Taxonomy" id="285556"/>
    <lineage>
        <taxon>Bacteria</taxon>
        <taxon>Bacillati</taxon>
        <taxon>Actinomycetota</taxon>
        <taxon>Actinomycetes</taxon>
        <taxon>Kitasatosporales</taxon>
        <taxon>Streptomycetaceae</taxon>
        <taxon>Streptomyces</taxon>
    </lineage>
</organism>
<comment type="catalytic activity">
    <reaction evidence="1">
        <text>ATP + protein L-histidine = ADP + protein N-phospho-L-histidine.</text>
        <dbReference type="EC" id="2.7.13.3"/>
    </reaction>
</comment>
<evidence type="ECO:0000256" key="2">
    <source>
        <dbReference type="ARBA" id="ARBA00012438"/>
    </source>
</evidence>
<protein>
    <recommendedName>
        <fullName evidence="2">histidine kinase</fullName>
        <ecNumber evidence="2">2.7.13.3</ecNumber>
    </recommendedName>
</protein>
<name>A0ABW0DK34_9ACTN</name>
<evidence type="ECO:0000313" key="13">
    <source>
        <dbReference type="Proteomes" id="UP001596035"/>
    </source>
</evidence>